<gene>
    <name evidence="2" type="ORF">ACJRO7_006052</name>
</gene>
<name>A0ABD3IJ85_EUCGL</name>
<evidence type="ECO:0000256" key="1">
    <source>
        <dbReference type="SAM" id="MobiDB-lite"/>
    </source>
</evidence>
<dbReference type="Proteomes" id="UP001634007">
    <property type="component" value="Unassembled WGS sequence"/>
</dbReference>
<keyword evidence="3" id="KW-1185">Reference proteome</keyword>
<comment type="caution">
    <text evidence="2">The sequence shown here is derived from an EMBL/GenBank/DDBJ whole genome shotgun (WGS) entry which is preliminary data.</text>
</comment>
<dbReference type="EMBL" id="JBJKBG010000011">
    <property type="protein sequence ID" value="KAL3714044.1"/>
    <property type="molecule type" value="Genomic_DNA"/>
</dbReference>
<sequence>MKTAEPRNAHHHHQFDTDFCPGRNFGNEKREQSKVSSSTAKARRTKTRDQITETTVYISAQLELEVNVLRSPSWRIRLVLQTELVPLRKLWKRNEEIGEGMRGRGRRTSMIDARPTSSVSRITIAAAAPSGVEFFLRNFEVPFRENPLNSGKVSERDAVFPLFTFCYLNLEEEGGGRTTVKERTRRKRHL</sequence>
<accession>A0ABD3IJ85</accession>
<reference evidence="2 3" key="1">
    <citation type="submission" date="2024-11" db="EMBL/GenBank/DDBJ databases">
        <title>Chromosome-level genome assembly of Eucalyptus globulus Labill. provides insights into its genome evolution.</title>
        <authorList>
            <person name="Li X."/>
        </authorList>
    </citation>
    <scope>NUCLEOTIDE SEQUENCE [LARGE SCALE GENOMIC DNA]</scope>
    <source>
        <strain evidence="2">CL2024</strain>
        <tissue evidence="2">Fresh tender leaves</tissue>
    </source>
</reference>
<organism evidence="2 3">
    <name type="scientific">Eucalyptus globulus</name>
    <name type="common">Tasmanian blue gum</name>
    <dbReference type="NCBI Taxonomy" id="34317"/>
    <lineage>
        <taxon>Eukaryota</taxon>
        <taxon>Viridiplantae</taxon>
        <taxon>Streptophyta</taxon>
        <taxon>Embryophyta</taxon>
        <taxon>Tracheophyta</taxon>
        <taxon>Spermatophyta</taxon>
        <taxon>Magnoliopsida</taxon>
        <taxon>eudicotyledons</taxon>
        <taxon>Gunneridae</taxon>
        <taxon>Pentapetalae</taxon>
        <taxon>rosids</taxon>
        <taxon>malvids</taxon>
        <taxon>Myrtales</taxon>
        <taxon>Myrtaceae</taxon>
        <taxon>Myrtoideae</taxon>
        <taxon>Eucalypteae</taxon>
        <taxon>Eucalyptus</taxon>
    </lineage>
</organism>
<evidence type="ECO:0000313" key="3">
    <source>
        <dbReference type="Proteomes" id="UP001634007"/>
    </source>
</evidence>
<dbReference type="AlphaFoldDB" id="A0ABD3IJ85"/>
<protein>
    <submittedName>
        <fullName evidence="2">Uncharacterized protein</fullName>
    </submittedName>
</protein>
<evidence type="ECO:0000313" key="2">
    <source>
        <dbReference type="EMBL" id="KAL3714044.1"/>
    </source>
</evidence>
<feature type="region of interest" description="Disordered" evidence="1">
    <location>
        <begin position="1"/>
        <end position="48"/>
    </location>
</feature>
<proteinExistence type="predicted"/>